<evidence type="ECO:0000256" key="2">
    <source>
        <dbReference type="SAM" id="MobiDB-lite"/>
    </source>
</evidence>
<dbReference type="AlphaFoldDB" id="A0A6C0DBE0"/>
<name>A0A6C0DBE0_9ZZZZ</name>
<dbReference type="EMBL" id="MN739577">
    <property type="protein sequence ID" value="QHT13827.1"/>
    <property type="molecule type" value="Genomic_DNA"/>
</dbReference>
<accession>A0A6C0DBE0</accession>
<evidence type="ECO:0000256" key="1">
    <source>
        <dbReference type="SAM" id="Coils"/>
    </source>
</evidence>
<feature type="region of interest" description="Disordered" evidence="2">
    <location>
        <begin position="1"/>
        <end position="37"/>
    </location>
</feature>
<proteinExistence type="predicted"/>
<keyword evidence="1" id="KW-0175">Coiled coil</keyword>
<evidence type="ECO:0000313" key="3">
    <source>
        <dbReference type="EMBL" id="QHT13827.1"/>
    </source>
</evidence>
<feature type="coiled-coil region" evidence="1">
    <location>
        <begin position="63"/>
        <end position="203"/>
    </location>
</feature>
<reference evidence="3" key="1">
    <citation type="journal article" date="2020" name="Nature">
        <title>Giant virus diversity and host interactions through global metagenomics.</title>
        <authorList>
            <person name="Schulz F."/>
            <person name="Roux S."/>
            <person name="Paez-Espino D."/>
            <person name="Jungbluth S."/>
            <person name="Walsh D.A."/>
            <person name="Denef V.J."/>
            <person name="McMahon K.D."/>
            <person name="Konstantinidis K.T."/>
            <person name="Eloe-Fadrosh E.A."/>
            <person name="Kyrpides N.C."/>
            <person name="Woyke T."/>
        </authorList>
    </citation>
    <scope>NUCLEOTIDE SEQUENCE</scope>
    <source>
        <strain evidence="3">GVMAG-M-3300023174-134</strain>
    </source>
</reference>
<dbReference type="SUPFAM" id="SSF111384">
    <property type="entry name" value="OmpH-like"/>
    <property type="match status" value="1"/>
</dbReference>
<protein>
    <submittedName>
        <fullName evidence="3">Uncharacterized protein</fullName>
    </submittedName>
</protein>
<organism evidence="3">
    <name type="scientific">viral metagenome</name>
    <dbReference type="NCBI Taxonomy" id="1070528"/>
    <lineage>
        <taxon>unclassified sequences</taxon>
        <taxon>metagenomes</taxon>
        <taxon>organismal metagenomes</taxon>
    </lineage>
</organism>
<sequence>MSTSNKKIIRTPSDKTLNSSIKSSKSKSKSIKSSNNKTKKTMNDLIPILSEMNYNENPEFFNLLNTNKQYKKEINRINELELKIKKNEKKIEELSNLINDNDILYGDYIELLYDNDNYLIESESKRLRNLMNNLELEKKQLETNIDNLEAEIEEIDLLIKIWQSNKINENKKKQLEKEYSKKYKEFNNKIKAIQNKINKLYGQTFERKYPNIQRTVFDEENNQWVFDTDEKQRLFDQYNDKRNSEISRLSEQENRLNDEFYRVYNKIEKIIK</sequence>
<dbReference type="InterPro" id="IPR024930">
    <property type="entry name" value="Skp_dom_sf"/>
</dbReference>